<keyword evidence="4" id="KW-0732">Signal</keyword>
<evidence type="ECO:0000256" key="2">
    <source>
        <dbReference type="PROSITE-ProRule" id="PRU00285"/>
    </source>
</evidence>
<dbReference type="PROSITE" id="PS01031">
    <property type="entry name" value="SHSP"/>
    <property type="match status" value="1"/>
</dbReference>
<dbReference type="Gene3D" id="2.60.40.790">
    <property type="match status" value="1"/>
</dbReference>
<accession>A0A2U1PWS2</accession>
<keyword evidence="7" id="KW-1185">Reference proteome</keyword>
<protein>
    <submittedName>
        <fullName evidence="6">HSP20-like chaperones superfamily protein</fullName>
    </submittedName>
</protein>
<keyword evidence="1" id="KW-0346">Stress response</keyword>
<evidence type="ECO:0000256" key="4">
    <source>
        <dbReference type="SAM" id="SignalP"/>
    </source>
</evidence>
<dbReference type="SUPFAM" id="SSF49764">
    <property type="entry name" value="HSP20-like chaperones"/>
    <property type="match status" value="1"/>
</dbReference>
<proteinExistence type="inferred from homology"/>
<dbReference type="PANTHER" id="PTHR11527">
    <property type="entry name" value="HEAT-SHOCK PROTEIN 20 FAMILY MEMBER"/>
    <property type="match status" value="1"/>
</dbReference>
<dbReference type="Pfam" id="PF00011">
    <property type="entry name" value="HSP20"/>
    <property type="match status" value="1"/>
</dbReference>
<dbReference type="AlphaFoldDB" id="A0A2U1PWS2"/>
<comment type="caution">
    <text evidence="6">The sequence shown here is derived from an EMBL/GenBank/DDBJ whole genome shotgun (WGS) entry which is preliminary data.</text>
</comment>
<dbReference type="InterPro" id="IPR002068">
    <property type="entry name" value="A-crystallin/Hsp20_dom"/>
</dbReference>
<evidence type="ECO:0000313" key="7">
    <source>
        <dbReference type="Proteomes" id="UP000245207"/>
    </source>
</evidence>
<dbReference type="OrthoDB" id="5511210at2759"/>
<evidence type="ECO:0000256" key="1">
    <source>
        <dbReference type="ARBA" id="ARBA00023016"/>
    </source>
</evidence>
<dbReference type="STRING" id="35608.A0A2U1PWS2"/>
<sequence>MAMSKQKITLIALIMASMMTALPTKTAALVPCNKPLWEIMIPFEDPFKILEQIPSNLAKSLDTTIDLARADWKETSMHHVISIDVPGIKRGDIKVEVEENRVLKVSGERKADEETNGDKWHKAERTSGKFCRQFKLPVNADMEHITANLEDGVLKIRVTKMVHERKQSKVIDIIEQGRSSDDGKTTKATA</sequence>
<evidence type="ECO:0000256" key="3">
    <source>
        <dbReference type="RuleBase" id="RU003616"/>
    </source>
</evidence>
<feature type="signal peptide" evidence="4">
    <location>
        <begin position="1"/>
        <end position="28"/>
    </location>
</feature>
<dbReference type="EMBL" id="PKPP01000652">
    <property type="protein sequence ID" value="PWA90153.1"/>
    <property type="molecule type" value="Genomic_DNA"/>
</dbReference>
<feature type="chain" id="PRO_5015420253" evidence="4">
    <location>
        <begin position="29"/>
        <end position="190"/>
    </location>
</feature>
<evidence type="ECO:0000313" key="6">
    <source>
        <dbReference type="EMBL" id="PWA90153.1"/>
    </source>
</evidence>
<feature type="domain" description="SHSP" evidence="5">
    <location>
        <begin position="61"/>
        <end position="176"/>
    </location>
</feature>
<gene>
    <name evidence="6" type="ORF">CTI12_AA103380</name>
</gene>
<organism evidence="6 7">
    <name type="scientific">Artemisia annua</name>
    <name type="common">Sweet wormwood</name>
    <dbReference type="NCBI Taxonomy" id="35608"/>
    <lineage>
        <taxon>Eukaryota</taxon>
        <taxon>Viridiplantae</taxon>
        <taxon>Streptophyta</taxon>
        <taxon>Embryophyta</taxon>
        <taxon>Tracheophyta</taxon>
        <taxon>Spermatophyta</taxon>
        <taxon>Magnoliopsida</taxon>
        <taxon>eudicotyledons</taxon>
        <taxon>Gunneridae</taxon>
        <taxon>Pentapetalae</taxon>
        <taxon>asterids</taxon>
        <taxon>campanulids</taxon>
        <taxon>Asterales</taxon>
        <taxon>Asteraceae</taxon>
        <taxon>Asteroideae</taxon>
        <taxon>Anthemideae</taxon>
        <taxon>Artemisiinae</taxon>
        <taxon>Artemisia</taxon>
    </lineage>
</organism>
<evidence type="ECO:0000259" key="5">
    <source>
        <dbReference type="PROSITE" id="PS01031"/>
    </source>
</evidence>
<name>A0A2U1PWS2_ARTAN</name>
<dbReference type="InterPro" id="IPR031107">
    <property type="entry name" value="Small_HSP"/>
</dbReference>
<dbReference type="Proteomes" id="UP000245207">
    <property type="component" value="Unassembled WGS sequence"/>
</dbReference>
<reference evidence="6 7" key="1">
    <citation type="journal article" date="2018" name="Mol. Plant">
        <title>The genome of Artemisia annua provides insight into the evolution of Asteraceae family and artemisinin biosynthesis.</title>
        <authorList>
            <person name="Shen Q."/>
            <person name="Zhang L."/>
            <person name="Liao Z."/>
            <person name="Wang S."/>
            <person name="Yan T."/>
            <person name="Shi P."/>
            <person name="Liu M."/>
            <person name="Fu X."/>
            <person name="Pan Q."/>
            <person name="Wang Y."/>
            <person name="Lv Z."/>
            <person name="Lu X."/>
            <person name="Zhang F."/>
            <person name="Jiang W."/>
            <person name="Ma Y."/>
            <person name="Chen M."/>
            <person name="Hao X."/>
            <person name="Li L."/>
            <person name="Tang Y."/>
            <person name="Lv G."/>
            <person name="Zhou Y."/>
            <person name="Sun X."/>
            <person name="Brodelius P.E."/>
            <person name="Rose J.K.C."/>
            <person name="Tang K."/>
        </authorList>
    </citation>
    <scope>NUCLEOTIDE SEQUENCE [LARGE SCALE GENOMIC DNA]</scope>
    <source>
        <strain evidence="7">cv. Huhao1</strain>
        <tissue evidence="6">Leaf</tissue>
    </source>
</reference>
<dbReference type="InterPro" id="IPR008978">
    <property type="entry name" value="HSP20-like_chaperone"/>
</dbReference>
<comment type="similarity">
    <text evidence="2 3">Belongs to the small heat shock protein (HSP20) family.</text>
</comment>
<dbReference type="CDD" id="cd06472">
    <property type="entry name" value="ACD_ScHsp26_like"/>
    <property type="match status" value="1"/>
</dbReference>